<dbReference type="InterPro" id="IPR036237">
    <property type="entry name" value="Xyl_isomerase-like_sf"/>
</dbReference>
<dbReference type="Gene3D" id="3.20.20.150">
    <property type="entry name" value="Divalent-metal-dependent TIM barrel enzymes"/>
    <property type="match status" value="1"/>
</dbReference>
<dbReference type="InterPro" id="IPR013022">
    <property type="entry name" value="Xyl_isomerase-like_TIM-brl"/>
</dbReference>
<evidence type="ECO:0000259" key="1">
    <source>
        <dbReference type="Pfam" id="PF01261"/>
    </source>
</evidence>
<reference evidence="3" key="1">
    <citation type="submission" date="2017-04" db="EMBL/GenBank/DDBJ databases">
        <title>Function of individual gut microbiota members based on whole genome sequencing of pure cultures obtained from chicken caecum.</title>
        <authorList>
            <person name="Medvecky M."/>
            <person name="Cejkova D."/>
            <person name="Polansky O."/>
            <person name="Karasova D."/>
            <person name="Kubasova T."/>
            <person name="Cizek A."/>
            <person name="Rychlik I."/>
        </authorList>
    </citation>
    <scope>NUCLEOTIDE SEQUENCE [LARGE SCALE GENOMIC DNA]</scope>
    <source>
        <strain evidence="3">An180</strain>
    </source>
</reference>
<dbReference type="SUPFAM" id="SSF51658">
    <property type="entry name" value="Xylose isomerase-like"/>
    <property type="match status" value="1"/>
</dbReference>
<gene>
    <name evidence="2" type="ORF">B5F17_04170</name>
</gene>
<dbReference type="PANTHER" id="PTHR12110:SF21">
    <property type="entry name" value="XYLOSE ISOMERASE-LIKE TIM BARREL DOMAIN-CONTAINING PROTEIN"/>
    <property type="match status" value="1"/>
</dbReference>
<dbReference type="PANTHER" id="PTHR12110">
    <property type="entry name" value="HYDROXYPYRUVATE ISOMERASE"/>
    <property type="match status" value="1"/>
</dbReference>
<evidence type="ECO:0000313" key="3">
    <source>
        <dbReference type="Proteomes" id="UP000195897"/>
    </source>
</evidence>
<sequence length="262" mass="30662">MRLGISTACFYPQPLEETIDRIASLGFSVIEIFFNTESEYDPSFLDTLKRSTDHNGIEIISIHPYTSLMEGMLLFSNYARRTEDGLTQYRKYMRAAARLGAQYLTFHGERFMAQETLFEHMERTYEVYHTLCDMAQQEGITLTQENVAWCKSRDPEYLRLLTEHVPELRYTLDIKQANRAGQHWSAYLDVMGNRLRNIHINDYDTTHSCLLPGEGSMDYDLLMQSLKRYQYDHQMLIEVYSANFSDDFQVQCAGDLLRAKLY</sequence>
<dbReference type="EMBL" id="NFKK01000003">
    <property type="protein sequence ID" value="OUP53789.1"/>
    <property type="molecule type" value="Genomic_DNA"/>
</dbReference>
<evidence type="ECO:0000313" key="2">
    <source>
        <dbReference type="EMBL" id="OUP53789.1"/>
    </source>
</evidence>
<dbReference type="InterPro" id="IPR050312">
    <property type="entry name" value="IolE/XylAMocC-like"/>
</dbReference>
<dbReference type="RefSeq" id="WP_087371143.1">
    <property type="nucleotide sequence ID" value="NZ_NFKK01000003.1"/>
</dbReference>
<dbReference type="Proteomes" id="UP000195897">
    <property type="component" value="Unassembled WGS sequence"/>
</dbReference>
<protein>
    <recommendedName>
        <fullName evidence="1">Xylose isomerase-like TIM barrel domain-containing protein</fullName>
    </recommendedName>
</protein>
<organism evidence="2 3">
    <name type="scientific">Butyricicoccus pullicaecorum</name>
    <dbReference type="NCBI Taxonomy" id="501571"/>
    <lineage>
        <taxon>Bacteria</taxon>
        <taxon>Bacillati</taxon>
        <taxon>Bacillota</taxon>
        <taxon>Clostridia</taxon>
        <taxon>Eubacteriales</taxon>
        <taxon>Butyricicoccaceae</taxon>
        <taxon>Butyricicoccus</taxon>
    </lineage>
</organism>
<accession>A0A1Y4LE66</accession>
<proteinExistence type="predicted"/>
<dbReference type="Pfam" id="PF01261">
    <property type="entry name" value="AP_endonuc_2"/>
    <property type="match status" value="1"/>
</dbReference>
<feature type="domain" description="Xylose isomerase-like TIM barrel" evidence="1">
    <location>
        <begin position="19"/>
        <end position="243"/>
    </location>
</feature>
<dbReference type="AlphaFoldDB" id="A0A1Y4LE66"/>
<name>A0A1Y4LE66_9FIRM</name>
<comment type="caution">
    <text evidence="2">The sequence shown here is derived from an EMBL/GenBank/DDBJ whole genome shotgun (WGS) entry which is preliminary data.</text>
</comment>